<dbReference type="Proteomes" id="UP000642488">
    <property type="component" value="Unassembled WGS sequence"/>
</dbReference>
<dbReference type="PANTHER" id="PTHR41795">
    <property type="entry name" value="EXOPOLYSACCHARIDE SYNTHESIS PROTEIN"/>
    <property type="match status" value="1"/>
</dbReference>
<keyword evidence="1" id="KW-1133">Transmembrane helix</keyword>
<dbReference type="RefSeq" id="WP_198917055.1">
    <property type="nucleotide sequence ID" value="NZ_JAEKPD010000015.1"/>
</dbReference>
<gene>
    <name evidence="2" type="ORF">ILP92_14090</name>
</gene>
<keyword evidence="1" id="KW-0472">Membrane</keyword>
<accession>A0A934MI35</accession>
<organism evidence="2 3">
    <name type="scientific">Palleronia pontilimi</name>
    <dbReference type="NCBI Taxonomy" id="1964209"/>
    <lineage>
        <taxon>Bacteria</taxon>
        <taxon>Pseudomonadati</taxon>
        <taxon>Pseudomonadota</taxon>
        <taxon>Alphaproteobacteria</taxon>
        <taxon>Rhodobacterales</taxon>
        <taxon>Roseobacteraceae</taxon>
        <taxon>Palleronia</taxon>
    </lineage>
</organism>
<keyword evidence="1" id="KW-0812">Transmembrane</keyword>
<keyword evidence="3" id="KW-1185">Reference proteome</keyword>
<feature type="transmembrane region" description="Helical" evidence="1">
    <location>
        <begin position="61"/>
        <end position="82"/>
    </location>
</feature>
<proteinExistence type="predicted"/>
<dbReference type="PANTHER" id="PTHR41795:SF1">
    <property type="entry name" value="EXOPOLYSACCHARIDE SYNTHESIS PROTEIN"/>
    <property type="match status" value="1"/>
</dbReference>
<name>A0A934MI35_9RHOB</name>
<dbReference type="PIRSF" id="PIRSF033239">
    <property type="entry name" value="ExoD"/>
    <property type="match status" value="1"/>
</dbReference>
<feature type="transmembrane region" description="Helical" evidence="1">
    <location>
        <begin position="35"/>
        <end position="55"/>
    </location>
</feature>
<feature type="transmembrane region" description="Helical" evidence="1">
    <location>
        <begin position="189"/>
        <end position="208"/>
    </location>
</feature>
<dbReference type="EMBL" id="JAEKPD010000015">
    <property type="protein sequence ID" value="MBJ3763879.1"/>
    <property type="molecule type" value="Genomic_DNA"/>
</dbReference>
<dbReference type="AlphaFoldDB" id="A0A934MI35"/>
<evidence type="ECO:0000256" key="1">
    <source>
        <dbReference type="SAM" id="Phobius"/>
    </source>
</evidence>
<protein>
    <submittedName>
        <fullName evidence="2">Exopolysaccharide biosynthesis protein</fullName>
    </submittedName>
</protein>
<dbReference type="InterPro" id="IPR010331">
    <property type="entry name" value="ExoD"/>
</dbReference>
<comment type="caution">
    <text evidence="2">The sequence shown here is derived from an EMBL/GenBank/DDBJ whole genome shotgun (WGS) entry which is preliminary data.</text>
</comment>
<evidence type="ECO:0000313" key="2">
    <source>
        <dbReference type="EMBL" id="MBJ3763879.1"/>
    </source>
</evidence>
<feature type="transmembrane region" description="Helical" evidence="1">
    <location>
        <begin position="136"/>
        <end position="156"/>
    </location>
</feature>
<sequence length="209" mass="22440">MDTSDTAPDHDHNLTQVLERLDSLTDRKTVSVREVLDRFGATAFLPVLMIPALLVTSPLSGVPLFSTICGLSIGTIALQLLLGRDHLWLPDTVMRRTIEGVELHNALKKMSKAARWMDGHTRRRLSVLTGRAGQKVVYLACTIGGFSMPLLEIIPFSSSGMGFAILSMCLGLLAVDGIFILLGLVVMGGVATIPVFVYSGVSGLFASIS</sequence>
<dbReference type="Pfam" id="PF06055">
    <property type="entry name" value="ExoD"/>
    <property type="match status" value="1"/>
</dbReference>
<evidence type="ECO:0000313" key="3">
    <source>
        <dbReference type="Proteomes" id="UP000642488"/>
    </source>
</evidence>
<reference evidence="2" key="1">
    <citation type="submission" date="2020-12" db="EMBL/GenBank/DDBJ databases">
        <title>Bacterial taxonomy.</title>
        <authorList>
            <person name="Pan X."/>
        </authorList>
    </citation>
    <scope>NUCLEOTIDE SEQUENCE</scope>
    <source>
        <strain evidence="2">KCTC 52957</strain>
    </source>
</reference>